<evidence type="ECO:0000256" key="4">
    <source>
        <dbReference type="ARBA" id="ARBA00022801"/>
    </source>
</evidence>
<dbReference type="GO" id="GO:0009245">
    <property type="term" value="P:lipid A biosynthetic process"/>
    <property type="evidence" value="ECO:0007669"/>
    <property type="project" value="TreeGrafter"/>
</dbReference>
<dbReference type="GO" id="GO:0008758">
    <property type="term" value="F:UDP-2,3-diacylglucosamine hydrolase activity"/>
    <property type="evidence" value="ECO:0007669"/>
    <property type="project" value="TreeGrafter"/>
</dbReference>
<name>A0A842JA82_9BACT</name>
<keyword evidence="6" id="KW-0464">Manganese</keyword>
<evidence type="ECO:0000256" key="1">
    <source>
        <dbReference type="ARBA" id="ARBA00022475"/>
    </source>
</evidence>
<dbReference type="Proteomes" id="UP000552683">
    <property type="component" value="Unassembled WGS sequence"/>
</dbReference>
<evidence type="ECO:0000313" key="9">
    <source>
        <dbReference type="Proteomes" id="UP000552683"/>
    </source>
</evidence>
<proteinExistence type="predicted"/>
<dbReference type="Gene3D" id="3.60.21.10">
    <property type="match status" value="1"/>
</dbReference>
<keyword evidence="9" id="KW-1185">Reference proteome</keyword>
<dbReference type="Pfam" id="PF00149">
    <property type="entry name" value="Metallophos"/>
    <property type="match status" value="1"/>
</dbReference>
<evidence type="ECO:0000256" key="5">
    <source>
        <dbReference type="ARBA" id="ARBA00023136"/>
    </source>
</evidence>
<feature type="domain" description="Calcineurin-like phosphoesterase" evidence="7">
    <location>
        <begin position="12"/>
        <end position="205"/>
    </location>
</feature>
<dbReference type="PANTHER" id="PTHR34990:SF1">
    <property type="entry name" value="UDP-2,3-DIACYLGLUCOSAMINE HYDROLASE"/>
    <property type="match status" value="1"/>
</dbReference>
<keyword evidence="4" id="KW-0378">Hydrolase</keyword>
<evidence type="ECO:0000256" key="6">
    <source>
        <dbReference type="ARBA" id="ARBA00023211"/>
    </source>
</evidence>
<evidence type="ECO:0000256" key="2">
    <source>
        <dbReference type="ARBA" id="ARBA00022519"/>
    </source>
</evidence>
<reference evidence="8 9" key="1">
    <citation type="submission" date="2020-08" db="EMBL/GenBank/DDBJ databases">
        <title>Complete genome and description of Campylobacter massiliensis Marseille-Q3452 sp. nov.</title>
        <authorList>
            <person name="Antezack A."/>
        </authorList>
    </citation>
    <scope>NUCLEOTIDE SEQUENCE [LARGE SCALE GENOMIC DNA]</scope>
    <source>
        <strain evidence="8 9">Marseille-Q3452</strain>
    </source>
</reference>
<dbReference type="RefSeq" id="WP_185898015.1">
    <property type="nucleotide sequence ID" value="NZ_JACLZK010000001.1"/>
</dbReference>
<dbReference type="InterPro" id="IPR043461">
    <property type="entry name" value="LpxH-like"/>
</dbReference>
<keyword evidence="2" id="KW-0997">Cell inner membrane</keyword>
<dbReference type="AlphaFoldDB" id="A0A842JA82"/>
<organism evidence="8 9">
    <name type="scientific">Campylobacter massiliensis</name>
    <dbReference type="NCBI Taxonomy" id="2762557"/>
    <lineage>
        <taxon>Bacteria</taxon>
        <taxon>Pseudomonadati</taxon>
        <taxon>Campylobacterota</taxon>
        <taxon>Epsilonproteobacteria</taxon>
        <taxon>Campylobacterales</taxon>
        <taxon>Campylobacteraceae</taxon>
        <taxon>Campylobacter</taxon>
    </lineage>
</organism>
<keyword evidence="1" id="KW-1003">Cell membrane</keyword>
<comment type="caution">
    <text evidence="8">The sequence shown here is derived from an EMBL/GenBank/DDBJ whole genome shotgun (WGS) entry which is preliminary data.</text>
</comment>
<evidence type="ECO:0000256" key="3">
    <source>
        <dbReference type="ARBA" id="ARBA00022723"/>
    </source>
</evidence>
<dbReference type="EMBL" id="JACLZK010000001">
    <property type="protein sequence ID" value="MBC2882383.1"/>
    <property type="molecule type" value="Genomic_DNA"/>
</dbReference>
<keyword evidence="5" id="KW-0472">Membrane</keyword>
<evidence type="ECO:0000259" key="7">
    <source>
        <dbReference type="Pfam" id="PF00149"/>
    </source>
</evidence>
<dbReference type="InterPro" id="IPR004843">
    <property type="entry name" value="Calcineurin-like_PHP"/>
</dbReference>
<dbReference type="GO" id="GO:0046872">
    <property type="term" value="F:metal ion binding"/>
    <property type="evidence" value="ECO:0007669"/>
    <property type="project" value="UniProtKB-KW"/>
</dbReference>
<dbReference type="PANTHER" id="PTHR34990">
    <property type="entry name" value="UDP-2,3-DIACYLGLUCOSAMINE HYDROLASE-RELATED"/>
    <property type="match status" value="1"/>
</dbReference>
<dbReference type="CDD" id="cd07398">
    <property type="entry name" value="MPP_YbbF-LpxH"/>
    <property type="match status" value="1"/>
</dbReference>
<dbReference type="GO" id="GO:0016020">
    <property type="term" value="C:membrane"/>
    <property type="evidence" value="ECO:0007669"/>
    <property type="project" value="GOC"/>
</dbReference>
<keyword evidence="3" id="KW-0479">Metal-binding</keyword>
<gene>
    <name evidence="8" type="ORF">H7R39_03730</name>
</gene>
<dbReference type="InterPro" id="IPR029052">
    <property type="entry name" value="Metallo-depent_PP-like"/>
</dbReference>
<sequence>MPEQIVVKSGAIFIADSHENENRENLWHFLCALKSGEIKTPQLFLMGDMFDFLAGECEFFVKFYERYVRAIDELGEEMEIYYFEGNHDFNLARLFKNVKAYPIGAQPVKFTSEYGQSVLIAHGDIFLPFVAKYALRFLRVKIFLKTMNFFDKFLNFRLSKQILNKLKRKILDYKIPNFKNLAEAKMRRYNAFYEADIIIEGHYHQGEQYTIGKQKYINVPSFACEQSYFVVEYGQNIKFARKSVKV</sequence>
<accession>A0A842JA82</accession>
<evidence type="ECO:0000313" key="8">
    <source>
        <dbReference type="EMBL" id="MBC2882383.1"/>
    </source>
</evidence>
<dbReference type="SUPFAM" id="SSF56300">
    <property type="entry name" value="Metallo-dependent phosphatases"/>
    <property type="match status" value="1"/>
</dbReference>
<protein>
    <submittedName>
        <fullName evidence="8">UDP-2,3-diacylglucosamine diphosphatase</fullName>
    </submittedName>
</protein>